<dbReference type="PATRIC" id="fig|1396.539.peg.1772"/>
<organism evidence="1 2">
    <name type="scientific">Bacillus cereus</name>
    <dbReference type="NCBI Taxonomy" id="1396"/>
    <lineage>
        <taxon>Bacteria</taxon>
        <taxon>Bacillati</taxon>
        <taxon>Bacillota</taxon>
        <taxon>Bacilli</taxon>
        <taxon>Bacillales</taxon>
        <taxon>Bacillaceae</taxon>
        <taxon>Bacillus</taxon>
        <taxon>Bacillus cereus group</taxon>
    </lineage>
</organism>
<name>A0A161SZ68_BACCE</name>
<sequence length="52" mass="5906">MMFEFVGSAIALTLFLFSYIHLKKIRHHETTTYFDGMDGIHASITHESGGDM</sequence>
<gene>
    <name evidence="1" type="ORF">B4082_4784</name>
</gene>
<evidence type="ECO:0000313" key="2">
    <source>
        <dbReference type="Proteomes" id="UP000076501"/>
    </source>
</evidence>
<protein>
    <submittedName>
        <fullName evidence="1">Uncharacterized protein</fullName>
    </submittedName>
</protein>
<dbReference type="AlphaFoldDB" id="A0A161SZ68"/>
<dbReference type="Proteomes" id="UP000076501">
    <property type="component" value="Unassembled WGS sequence"/>
</dbReference>
<dbReference type="EMBL" id="LJKA01000070">
    <property type="protein sequence ID" value="KZD28611.1"/>
    <property type="molecule type" value="Genomic_DNA"/>
</dbReference>
<proteinExistence type="predicted"/>
<evidence type="ECO:0000313" key="1">
    <source>
        <dbReference type="EMBL" id="KZD28611.1"/>
    </source>
</evidence>
<accession>A0A161SZ68</accession>
<comment type="caution">
    <text evidence="1">The sequence shown here is derived from an EMBL/GenBank/DDBJ whole genome shotgun (WGS) entry which is preliminary data.</text>
</comment>
<reference evidence="1 2" key="1">
    <citation type="submission" date="2015-09" db="EMBL/GenBank/DDBJ databases">
        <title>Bacillus cereus food isolates.</title>
        <authorList>
            <person name="Boekhorst J."/>
        </authorList>
    </citation>
    <scope>NUCLEOTIDE SEQUENCE [LARGE SCALE GENOMIC DNA]</scope>
    <source>
        <strain evidence="1 2">B4082</strain>
    </source>
</reference>